<evidence type="ECO:0000256" key="14">
    <source>
        <dbReference type="PIRSR" id="PIRSR006468-1"/>
    </source>
</evidence>
<proteinExistence type="inferred from homology"/>
<evidence type="ECO:0000313" key="18">
    <source>
        <dbReference type="EMBL" id="SLM92588.1"/>
    </source>
</evidence>
<evidence type="ECO:0000256" key="6">
    <source>
        <dbReference type="ARBA" id="ARBA00022576"/>
    </source>
</evidence>
<dbReference type="GO" id="GO:0052654">
    <property type="term" value="F:L-leucine-2-oxoglutarate transaminase activity"/>
    <property type="evidence" value="ECO:0007669"/>
    <property type="project" value="RHEA"/>
</dbReference>
<evidence type="ECO:0000256" key="17">
    <source>
        <dbReference type="RuleBase" id="RU004517"/>
    </source>
</evidence>
<keyword evidence="8 17" id="KW-0808">Transferase</keyword>
<comment type="pathway">
    <text evidence="4">Amino-acid biosynthesis; L-leucine biosynthesis; L-leucine from 3-methyl-2-oxobutanoate: step 4/4.</text>
</comment>
<evidence type="ECO:0000256" key="12">
    <source>
        <dbReference type="ARBA" id="ARBA00048798"/>
    </source>
</evidence>
<dbReference type="RefSeq" id="WP_087104355.1">
    <property type="nucleotide sequence ID" value="NZ_FWFG01000069.1"/>
</dbReference>
<dbReference type="GO" id="GO:0052655">
    <property type="term" value="F:L-valine-2-oxoglutarate transaminase activity"/>
    <property type="evidence" value="ECO:0007669"/>
    <property type="project" value="RHEA"/>
</dbReference>
<evidence type="ECO:0000256" key="16">
    <source>
        <dbReference type="RuleBase" id="RU004516"/>
    </source>
</evidence>
<comment type="pathway">
    <text evidence="2">Amino-acid biosynthesis; L-isoleucine biosynthesis; L-isoleucine from 2-oxobutanoate: step 4/4.</text>
</comment>
<dbReference type="NCBIfam" id="TIGR01123">
    <property type="entry name" value="ilvE_II"/>
    <property type="match status" value="1"/>
</dbReference>
<dbReference type="InterPro" id="IPR001544">
    <property type="entry name" value="Aminotrans_IV"/>
</dbReference>
<dbReference type="GO" id="GO:0052656">
    <property type="term" value="F:L-isoleucine-2-oxoglutarate transaminase activity"/>
    <property type="evidence" value="ECO:0007669"/>
    <property type="project" value="RHEA"/>
</dbReference>
<dbReference type="Gene3D" id="3.20.10.10">
    <property type="entry name" value="D-amino Acid Aminotransferase, subunit A, domain 2"/>
    <property type="match status" value="1"/>
</dbReference>
<reference evidence="18 19" key="1">
    <citation type="submission" date="2017-02" db="EMBL/GenBank/DDBJ databases">
        <authorList>
            <person name="Peterson S.W."/>
        </authorList>
    </citation>
    <scope>NUCLEOTIDE SEQUENCE [LARGE SCALE GENOMIC DNA]</scope>
    <source>
        <strain evidence="18 19">CIP104813</strain>
    </source>
</reference>
<evidence type="ECO:0000256" key="4">
    <source>
        <dbReference type="ARBA" id="ARBA00005072"/>
    </source>
</evidence>
<comment type="catalytic activity">
    <reaction evidence="13 17">
        <text>L-leucine + 2-oxoglutarate = 4-methyl-2-oxopentanoate + L-glutamate</text>
        <dbReference type="Rhea" id="RHEA:18321"/>
        <dbReference type="ChEBI" id="CHEBI:16810"/>
        <dbReference type="ChEBI" id="CHEBI:17865"/>
        <dbReference type="ChEBI" id="CHEBI:29985"/>
        <dbReference type="ChEBI" id="CHEBI:57427"/>
        <dbReference type="EC" id="2.6.1.42"/>
    </reaction>
</comment>
<keyword evidence="19" id="KW-1185">Reference proteome</keyword>
<dbReference type="InterPro" id="IPR043132">
    <property type="entry name" value="BCAT-like_C"/>
</dbReference>
<dbReference type="PANTHER" id="PTHR11825:SF44">
    <property type="entry name" value="BRANCHED-CHAIN-AMINO-ACID AMINOTRANSFERASE"/>
    <property type="match status" value="1"/>
</dbReference>
<dbReference type="AlphaFoldDB" id="A0A1X6X232"/>
<dbReference type="PROSITE" id="PS00770">
    <property type="entry name" value="AA_TRANSFER_CLASS_4"/>
    <property type="match status" value="1"/>
</dbReference>
<comment type="similarity">
    <text evidence="5 15">Belongs to the class-IV pyridoxal-phosphate-dependent aminotransferase family.</text>
</comment>
<dbReference type="PANTHER" id="PTHR11825">
    <property type="entry name" value="SUBGROUP IIII AMINOTRANSFERASE"/>
    <property type="match status" value="1"/>
</dbReference>
<keyword evidence="10 17" id="KW-0100">Branched-chain amino acid biosynthesis</keyword>
<evidence type="ECO:0000256" key="1">
    <source>
        <dbReference type="ARBA" id="ARBA00001933"/>
    </source>
</evidence>
<protein>
    <recommendedName>
        <fullName evidence="17">Branched-chain-amino-acid aminotransferase</fullName>
        <ecNumber evidence="17">2.6.1.42</ecNumber>
    </recommendedName>
</protein>
<dbReference type="GO" id="GO:0009097">
    <property type="term" value="P:isoleucine biosynthetic process"/>
    <property type="evidence" value="ECO:0007669"/>
    <property type="project" value="UniProtKB-UniPathway"/>
</dbReference>
<evidence type="ECO:0000256" key="8">
    <source>
        <dbReference type="ARBA" id="ARBA00022679"/>
    </source>
</evidence>
<dbReference type="Gene3D" id="3.30.470.10">
    <property type="match status" value="1"/>
</dbReference>
<dbReference type="CDD" id="cd01557">
    <property type="entry name" value="BCAT_beta_family"/>
    <property type="match status" value="1"/>
</dbReference>
<dbReference type="InterPro" id="IPR043131">
    <property type="entry name" value="BCAT-like_N"/>
</dbReference>
<dbReference type="EMBL" id="FWFG01000069">
    <property type="protein sequence ID" value="SLM92588.1"/>
    <property type="molecule type" value="Genomic_DNA"/>
</dbReference>
<evidence type="ECO:0000256" key="7">
    <source>
        <dbReference type="ARBA" id="ARBA00022605"/>
    </source>
</evidence>
<dbReference type="InterPro" id="IPR036038">
    <property type="entry name" value="Aminotransferase-like"/>
</dbReference>
<dbReference type="InterPro" id="IPR005786">
    <property type="entry name" value="B_amino_transII"/>
</dbReference>
<dbReference type="Pfam" id="PF01063">
    <property type="entry name" value="Aminotran_4"/>
    <property type="match status" value="1"/>
</dbReference>
<evidence type="ECO:0000313" key="19">
    <source>
        <dbReference type="Proteomes" id="UP000195981"/>
    </source>
</evidence>
<evidence type="ECO:0000256" key="9">
    <source>
        <dbReference type="ARBA" id="ARBA00022898"/>
    </source>
</evidence>
<feature type="modified residue" description="N6-(pyridoxal phosphate)lysine" evidence="14">
    <location>
        <position position="206"/>
    </location>
</feature>
<dbReference type="NCBIfam" id="NF009897">
    <property type="entry name" value="PRK13357.1"/>
    <property type="match status" value="1"/>
</dbReference>
<comment type="catalytic activity">
    <reaction evidence="11 17">
        <text>L-valine + 2-oxoglutarate = 3-methyl-2-oxobutanoate + L-glutamate</text>
        <dbReference type="Rhea" id="RHEA:24813"/>
        <dbReference type="ChEBI" id="CHEBI:11851"/>
        <dbReference type="ChEBI" id="CHEBI:16810"/>
        <dbReference type="ChEBI" id="CHEBI:29985"/>
        <dbReference type="ChEBI" id="CHEBI:57762"/>
        <dbReference type="EC" id="2.6.1.42"/>
    </reaction>
</comment>
<evidence type="ECO:0000256" key="3">
    <source>
        <dbReference type="ARBA" id="ARBA00004931"/>
    </source>
</evidence>
<evidence type="ECO:0000256" key="10">
    <source>
        <dbReference type="ARBA" id="ARBA00023304"/>
    </source>
</evidence>
<dbReference type="UniPathway" id="UPA00049">
    <property type="reaction ID" value="UER00062"/>
</dbReference>
<dbReference type="EC" id="2.6.1.42" evidence="17"/>
<dbReference type="InterPro" id="IPR018300">
    <property type="entry name" value="Aminotrans_IV_CS"/>
</dbReference>
<keyword evidence="6 17" id="KW-0032">Aminotransferase</keyword>
<comment type="cofactor">
    <cofactor evidence="1 16">
        <name>pyridoxal 5'-phosphate</name>
        <dbReference type="ChEBI" id="CHEBI:597326"/>
    </cofactor>
</comment>
<dbReference type="UniPathway" id="UPA00047">
    <property type="reaction ID" value="UER00058"/>
</dbReference>
<evidence type="ECO:0000256" key="11">
    <source>
        <dbReference type="ARBA" id="ARBA00048212"/>
    </source>
</evidence>
<comment type="catalytic activity">
    <reaction evidence="12 17">
        <text>L-isoleucine + 2-oxoglutarate = (S)-3-methyl-2-oxopentanoate + L-glutamate</text>
        <dbReference type="Rhea" id="RHEA:24801"/>
        <dbReference type="ChEBI" id="CHEBI:16810"/>
        <dbReference type="ChEBI" id="CHEBI:29985"/>
        <dbReference type="ChEBI" id="CHEBI:35146"/>
        <dbReference type="ChEBI" id="CHEBI:58045"/>
        <dbReference type="EC" id="2.6.1.42"/>
    </reaction>
</comment>
<evidence type="ECO:0000256" key="5">
    <source>
        <dbReference type="ARBA" id="ARBA00009320"/>
    </source>
</evidence>
<evidence type="ECO:0000256" key="13">
    <source>
        <dbReference type="ARBA" id="ARBA00049229"/>
    </source>
</evidence>
<evidence type="ECO:0000256" key="15">
    <source>
        <dbReference type="RuleBase" id="RU004106"/>
    </source>
</evidence>
<dbReference type="UniPathway" id="UPA00048">
    <property type="reaction ID" value="UER00073"/>
</dbReference>
<dbReference type="InterPro" id="IPR033939">
    <property type="entry name" value="BCAT_family"/>
</dbReference>
<gene>
    <name evidence="18" type="ORF">FM110_08545</name>
</gene>
<dbReference type="OrthoDB" id="9804984at2"/>
<dbReference type="GO" id="GO:0009098">
    <property type="term" value="P:L-leucine biosynthetic process"/>
    <property type="evidence" value="ECO:0007669"/>
    <property type="project" value="UniProtKB-UniPathway"/>
</dbReference>
<name>A0A1X6X232_9MICO</name>
<organism evidence="18 19">
    <name type="scientific">Brachybacterium nesterenkovii</name>
    <dbReference type="NCBI Taxonomy" id="47847"/>
    <lineage>
        <taxon>Bacteria</taxon>
        <taxon>Bacillati</taxon>
        <taxon>Actinomycetota</taxon>
        <taxon>Actinomycetes</taxon>
        <taxon>Micrococcales</taxon>
        <taxon>Dermabacteraceae</taxon>
        <taxon>Brachybacterium</taxon>
    </lineage>
</organism>
<dbReference type="Proteomes" id="UP000195981">
    <property type="component" value="Unassembled WGS sequence"/>
</dbReference>
<sequence>MTASSLSFPQQDAARRTSDADRARILAAPGFGEHFTDFMAHARWRRDGGWGDDEVVPFGPIRITPAAAVLHYAQEIFEGLKAFRHADGSVWTFRPEKNAERFAASARRLALPELTVEDFIASLKAVVAADEPWVPVVDETSEASLYLRPVMFASEEFLGVRAAHMADYYVIASPAGDYFPRGVQPLVVWVSESYARAGKGGTGQAKCGGNYASSLLGKYEAAEHGADEVLFLDSETHTAIDELSGMNVFAITKDGEIRTPALTGSILEGVTRSSILRLAEDRGLRPVETRLVMSEVLESLASGEIVEMFACGTAAVITPIGAFRFDGGEQVVGDGGSGEHTLALRRELTDIQYGRIEDRHGWLTRLV</sequence>
<dbReference type="GO" id="GO:0009099">
    <property type="term" value="P:L-valine biosynthetic process"/>
    <property type="evidence" value="ECO:0007669"/>
    <property type="project" value="UniProtKB-UniPathway"/>
</dbReference>
<accession>A0A1X6X232</accession>
<keyword evidence="9 16" id="KW-0663">Pyridoxal phosphate</keyword>
<comment type="pathway">
    <text evidence="3">Amino-acid biosynthesis; L-valine biosynthesis; L-valine from pyruvate: step 4/4.</text>
</comment>
<dbReference type="PIRSF" id="PIRSF006468">
    <property type="entry name" value="BCAT1"/>
    <property type="match status" value="1"/>
</dbReference>
<keyword evidence="7 17" id="KW-0028">Amino-acid biosynthesis</keyword>
<dbReference type="SUPFAM" id="SSF56752">
    <property type="entry name" value="D-aminoacid aminotransferase-like PLP-dependent enzymes"/>
    <property type="match status" value="1"/>
</dbReference>
<evidence type="ECO:0000256" key="2">
    <source>
        <dbReference type="ARBA" id="ARBA00004824"/>
    </source>
</evidence>